<feature type="transmembrane region" description="Helical" evidence="9">
    <location>
        <begin position="483"/>
        <end position="501"/>
    </location>
</feature>
<keyword evidence="4" id="KW-1003">Cell membrane</keyword>
<dbReference type="InterPro" id="IPR011701">
    <property type="entry name" value="MFS"/>
</dbReference>
<evidence type="ECO:0000256" key="6">
    <source>
        <dbReference type="ARBA" id="ARBA00022989"/>
    </source>
</evidence>
<feature type="region of interest" description="Disordered" evidence="8">
    <location>
        <begin position="505"/>
        <end position="527"/>
    </location>
</feature>
<keyword evidence="3" id="KW-0813">Transport</keyword>
<dbReference type="InterPro" id="IPR020846">
    <property type="entry name" value="MFS_dom"/>
</dbReference>
<name>A0ABU3NZ66_9FIRM</name>
<evidence type="ECO:0000256" key="3">
    <source>
        <dbReference type="ARBA" id="ARBA00022448"/>
    </source>
</evidence>
<dbReference type="Proteomes" id="UP001254848">
    <property type="component" value="Unassembled WGS sequence"/>
</dbReference>
<feature type="transmembrane region" description="Helical" evidence="9">
    <location>
        <begin position="229"/>
        <end position="247"/>
    </location>
</feature>
<evidence type="ECO:0000256" key="9">
    <source>
        <dbReference type="SAM" id="Phobius"/>
    </source>
</evidence>
<keyword evidence="12" id="KW-1185">Reference proteome</keyword>
<dbReference type="InterPro" id="IPR036259">
    <property type="entry name" value="MFS_trans_sf"/>
</dbReference>
<dbReference type="Gene3D" id="1.20.1720.10">
    <property type="entry name" value="Multidrug resistance protein D"/>
    <property type="match status" value="1"/>
</dbReference>
<feature type="transmembrane region" description="Helical" evidence="9">
    <location>
        <begin position="331"/>
        <end position="348"/>
    </location>
</feature>
<comment type="similarity">
    <text evidence="2">Belongs to the major facilitator superfamily. EmrB family.</text>
</comment>
<feature type="compositionally biased region" description="Acidic residues" evidence="8">
    <location>
        <begin position="510"/>
        <end position="519"/>
    </location>
</feature>
<feature type="transmembrane region" description="Helical" evidence="9">
    <location>
        <begin position="103"/>
        <end position="125"/>
    </location>
</feature>
<accession>A0ABU3NZ66</accession>
<evidence type="ECO:0000256" key="1">
    <source>
        <dbReference type="ARBA" id="ARBA00004651"/>
    </source>
</evidence>
<dbReference type="SUPFAM" id="SSF103473">
    <property type="entry name" value="MFS general substrate transporter"/>
    <property type="match status" value="1"/>
</dbReference>
<dbReference type="PRINTS" id="PR01036">
    <property type="entry name" value="TCRTETB"/>
</dbReference>
<comment type="caution">
    <text evidence="11">The sequence shown here is derived from an EMBL/GenBank/DDBJ whole genome shotgun (WGS) entry which is preliminary data.</text>
</comment>
<keyword evidence="7 9" id="KW-0472">Membrane</keyword>
<dbReference type="Pfam" id="PF07690">
    <property type="entry name" value="MFS_1"/>
    <property type="match status" value="1"/>
</dbReference>
<feature type="transmembrane region" description="Helical" evidence="9">
    <location>
        <begin position="395"/>
        <end position="416"/>
    </location>
</feature>
<organism evidence="11 12">
    <name type="scientific">Anaeroselena agilis</name>
    <dbReference type="NCBI Taxonomy" id="3063788"/>
    <lineage>
        <taxon>Bacteria</taxon>
        <taxon>Bacillati</taxon>
        <taxon>Bacillota</taxon>
        <taxon>Negativicutes</taxon>
        <taxon>Acetonemataceae</taxon>
        <taxon>Anaeroselena</taxon>
    </lineage>
</organism>
<feature type="transmembrane region" description="Helical" evidence="9">
    <location>
        <begin position="78"/>
        <end position="97"/>
    </location>
</feature>
<gene>
    <name evidence="11" type="ORF">Q4T40_10095</name>
</gene>
<dbReference type="PANTHER" id="PTHR42718:SF9">
    <property type="entry name" value="MAJOR FACILITATOR SUPERFAMILY MULTIDRUG TRANSPORTER MFSC"/>
    <property type="match status" value="1"/>
</dbReference>
<feature type="transmembrane region" description="Helical" evidence="9">
    <location>
        <begin position="10"/>
        <end position="28"/>
    </location>
</feature>
<evidence type="ECO:0000256" key="5">
    <source>
        <dbReference type="ARBA" id="ARBA00022692"/>
    </source>
</evidence>
<feature type="transmembrane region" description="Helical" evidence="9">
    <location>
        <begin position="198"/>
        <end position="217"/>
    </location>
</feature>
<keyword evidence="6 9" id="KW-1133">Transmembrane helix</keyword>
<feature type="transmembrane region" description="Helical" evidence="9">
    <location>
        <begin position="302"/>
        <end position="319"/>
    </location>
</feature>
<evidence type="ECO:0000313" key="12">
    <source>
        <dbReference type="Proteomes" id="UP001254848"/>
    </source>
</evidence>
<dbReference type="Gene3D" id="1.20.1250.20">
    <property type="entry name" value="MFS general substrate transporter like domains"/>
    <property type="match status" value="1"/>
</dbReference>
<evidence type="ECO:0000259" key="10">
    <source>
        <dbReference type="PROSITE" id="PS50850"/>
    </source>
</evidence>
<comment type="subcellular location">
    <subcellularLocation>
        <location evidence="1">Cell membrane</location>
        <topology evidence="1">Multi-pass membrane protein</topology>
    </subcellularLocation>
</comment>
<feature type="domain" description="Major facilitator superfamily (MFS) profile" evidence="10">
    <location>
        <begin position="12"/>
        <end position="506"/>
    </location>
</feature>
<evidence type="ECO:0000256" key="7">
    <source>
        <dbReference type="ARBA" id="ARBA00023136"/>
    </source>
</evidence>
<dbReference type="PROSITE" id="PS50850">
    <property type="entry name" value="MFS"/>
    <property type="match status" value="1"/>
</dbReference>
<feature type="transmembrane region" description="Helical" evidence="9">
    <location>
        <begin position="48"/>
        <end position="66"/>
    </location>
</feature>
<evidence type="ECO:0000256" key="2">
    <source>
        <dbReference type="ARBA" id="ARBA00008537"/>
    </source>
</evidence>
<evidence type="ECO:0000313" key="11">
    <source>
        <dbReference type="EMBL" id="MDT8901592.1"/>
    </source>
</evidence>
<dbReference type="EMBL" id="JAUOZS010000001">
    <property type="protein sequence ID" value="MDT8901592.1"/>
    <property type="molecule type" value="Genomic_DNA"/>
</dbReference>
<dbReference type="RefSeq" id="WP_413780099.1">
    <property type="nucleotide sequence ID" value="NZ_JAUOZS010000001.1"/>
</dbReference>
<dbReference type="PANTHER" id="PTHR42718">
    <property type="entry name" value="MAJOR FACILITATOR SUPERFAMILY MULTIDRUG TRANSPORTER MFSC"/>
    <property type="match status" value="1"/>
</dbReference>
<feature type="transmembrane region" description="Helical" evidence="9">
    <location>
        <begin position="137"/>
        <end position="158"/>
    </location>
</feature>
<proteinExistence type="inferred from homology"/>
<feature type="transmembrane region" description="Helical" evidence="9">
    <location>
        <begin position="268"/>
        <end position="290"/>
    </location>
</feature>
<dbReference type="NCBIfam" id="TIGR00711">
    <property type="entry name" value="efflux_EmrB"/>
    <property type="match status" value="1"/>
</dbReference>
<feature type="transmembrane region" description="Helical" evidence="9">
    <location>
        <begin position="354"/>
        <end position="374"/>
    </location>
</feature>
<evidence type="ECO:0000256" key="4">
    <source>
        <dbReference type="ARBA" id="ARBA00022475"/>
    </source>
</evidence>
<dbReference type="InterPro" id="IPR004638">
    <property type="entry name" value="EmrB-like"/>
</dbReference>
<reference evidence="11 12" key="1">
    <citation type="submission" date="2023-07" db="EMBL/GenBank/DDBJ databases">
        <title>The novel representative of Negativicutes class, Anaeroselena agilis gen. nov. sp. nov.</title>
        <authorList>
            <person name="Prokofeva M.I."/>
            <person name="Elcheninov A.G."/>
            <person name="Klyukina A."/>
            <person name="Kublanov I.V."/>
            <person name="Frolov E.N."/>
            <person name="Podosokorskaya O.A."/>
        </authorList>
    </citation>
    <scope>NUCLEOTIDE SEQUENCE [LARGE SCALE GENOMIC DNA]</scope>
    <source>
        <strain evidence="11 12">4137-cl</strain>
    </source>
</reference>
<evidence type="ECO:0000256" key="8">
    <source>
        <dbReference type="SAM" id="MobiDB-lite"/>
    </source>
</evidence>
<feature type="transmembrane region" description="Helical" evidence="9">
    <location>
        <begin position="164"/>
        <end position="186"/>
    </location>
</feature>
<sequence>MNDTLHPNKYLVLAIVSLGTVLSGYVASSLDIALTNIMNTFGFTMDNVTWVLLAYSIPYGATLPIMGKFGDQFGRKKVYVAGLVVFTAATMLVGLAWNSASVIAFRILQGLGAAMFFPNAMTIVADAFPPEERGQAMGMWGAFAAAGAVLGPTVGGYIVEYVNWRMLFDSIVPIAGAGILLAVLVLQESPRQAVSRKIDYLGGITLVTGLSALIVALSQGGKEGWTSAYILGLSALTVLSLAAFVRIESRVAEPLVDLSLFKNPTFTVANLVGFITFMALMGGLFLIPFFLRNILGYSPIRAGLSLFPLIGAMILMAPMGGKLADRTGGRTPTMLGMLILAVAMYSFHTMTADTAYPFIAVRLALMGVGLALTMSPLSNAAMATLPKEKMGVGSGVFNLFKNVGGSVGIAIFGTFLDTRTTFHAAVLAEYVNTASSAASQMLSALQGGFMQSGLPAVQAKGAALAVLQGMIAKQAAVIAYGDVFKIVAFIAALGVLAATLIKSDKKPAPEEEASEESDENLVAVTNE</sequence>
<keyword evidence="5 9" id="KW-0812">Transmembrane</keyword>
<protein>
    <submittedName>
        <fullName evidence="11">DHA2 family efflux MFS transporter permease subunit</fullName>
    </submittedName>
</protein>